<evidence type="ECO:0000256" key="1">
    <source>
        <dbReference type="PROSITE-ProRule" id="PRU00473"/>
    </source>
</evidence>
<sequence>MRRFFLLASLAALPMLAACASPKMGAPQARIVFFQRDDAMLDDAAKGLIAEAADIANRYPETRVTVLGFANPEPTPVPGGNRELSQLRAQAVAAQLRADKVDGSRITVLPLGAIPYEATPVESRRVEIKIGN</sequence>
<dbReference type="STRING" id="257708.RGI145_07740"/>
<accession>A0A1L7ADY1</accession>
<dbReference type="InterPro" id="IPR006665">
    <property type="entry name" value="OmpA-like"/>
</dbReference>
<dbReference type="SUPFAM" id="SSF103088">
    <property type="entry name" value="OmpA-like"/>
    <property type="match status" value="1"/>
</dbReference>
<gene>
    <name evidence="4" type="ORF">RGI145_07740</name>
</gene>
<dbReference type="RefSeq" id="WP_075797907.1">
    <property type="nucleotide sequence ID" value="NZ_CP015583.1"/>
</dbReference>
<dbReference type="CDD" id="cd07185">
    <property type="entry name" value="OmpA_C-like"/>
    <property type="match status" value="1"/>
</dbReference>
<dbReference type="AlphaFoldDB" id="A0A1L7ADY1"/>
<feature type="domain" description="OmpA-like" evidence="3">
    <location>
        <begin position="21"/>
        <end position="132"/>
    </location>
</feature>
<evidence type="ECO:0000259" key="3">
    <source>
        <dbReference type="PROSITE" id="PS51123"/>
    </source>
</evidence>
<organism evidence="4 5">
    <name type="scientific">Roseomonas gilardii</name>
    <dbReference type="NCBI Taxonomy" id="257708"/>
    <lineage>
        <taxon>Bacteria</taxon>
        <taxon>Pseudomonadati</taxon>
        <taxon>Pseudomonadota</taxon>
        <taxon>Alphaproteobacteria</taxon>
        <taxon>Acetobacterales</taxon>
        <taxon>Roseomonadaceae</taxon>
        <taxon>Roseomonas</taxon>
    </lineage>
</organism>
<evidence type="ECO:0000256" key="2">
    <source>
        <dbReference type="SAM" id="SignalP"/>
    </source>
</evidence>
<feature type="signal peptide" evidence="2">
    <location>
        <begin position="1"/>
        <end position="20"/>
    </location>
</feature>
<reference evidence="4 5" key="1">
    <citation type="submission" date="2016-05" db="EMBL/GenBank/DDBJ databases">
        <title>Complete Genome and Methylome Analysis of Psychrotrophic Bacterial Isolates from Antarctic Lake Untersee.</title>
        <authorList>
            <person name="Fomenkov A."/>
            <person name="Akimov V.N."/>
            <person name="Vasilyeva L.V."/>
            <person name="Andersen D."/>
            <person name="Vincze T."/>
            <person name="Roberts R.J."/>
        </authorList>
    </citation>
    <scope>NUCLEOTIDE SEQUENCE [LARGE SCALE GENOMIC DNA]</scope>
    <source>
        <strain evidence="4 5">U14-5</strain>
    </source>
</reference>
<keyword evidence="2" id="KW-0732">Signal</keyword>
<dbReference type="PROSITE" id="PS51257">
    <property type="entry name" value="PROKAR_LIPOPROTEIN"/>
    <property type="match status" value="1"/>
</dbReference>
<evidence type="ECO:0000313" key="4">
    <source>
        <dbReference type="EMBL" id="APT56998.1"/>
    </source>
</evidence>
<dbReference type="EMBL" id="CP015583">
    <property type="protein sequence ID" value="APT56998.1"/>
    <property type="molecule type" value="Genomic_DNA"/>
</dbReference>
<name>A0A1L7ADY1_9PROT</name>
<dbReference type="InterPro" id="IPR036737">
    <property type="entry name" value="OmpA-like_sf"/>
</dbReference>
<dbReference type="Gene3D" id="3.30.1330.60">
    <property type="entry name" value="OmpA-like domain"/>
    <property type="match status" value="1"/>
</dbReference>
<dbReference type="Pfam" id="PF00691">
    <property type="entry name" value="OmpA"/>
    <property type="match status" value="1"/>
</dbReference>
<dbReference type="eggNOG" id="COG2885">
    <property type="taxonomic scope" value="Bacteria"/>
</dbReference>
<dbReference type="Proteomes" id="UP000185494">
    <property type="component" value="Chromosome 1"/>
</dbReference>
<keyword evidence="1" id="KW-0472">Membrane</keyword>
<dbReference type="GO" id="GO:0016020">
    <property type="term" value="C:membrane"/>
    <property type="evidence" value="ECO:0007669"/>
    <property type="project" value="UniProtKB-UniRule"/>
</dbReference>
<feature type="chain" id="PRO_5012995976" description="OmpA-like domain-containing protein" evidence="2">
    <location>
        <begin position="21"/>
        <end position="132"/>
    </location>
</feature>
<dbReference type="KEGG" id="rgi:RGI145_07740"/>
<dbReference type="PROSITE" id="PS51123">
    <property type="entry name" value="OMPA_2"/>
    <property type="match status" value="1"/>
</dbReference>
<protein>
    <recommendedName>
        <fullName evidence="3">OmpA-like domain-containing protein</fullName>
    </recommendedName>
</protein>
<proteinExistence type="predicted"/>
<evidence type="ECO:0000313" key="5">
    <source>
        <dbReference type="Proteomes" id="UP000185494"/>
    </source>
</evidence>